<comment type="caution">
    <text evidence="12">The sequence shown here is derived from an EMBL/GenBank/DDBJ whole genome shotgun (WGS) entry which is preliminary data.</text>
</comment>
<keyword evidence="4 11" id="KW-0812">Transmembrane</keyword>
<evidence type="ECO:0000256" key="7">
    <source>
        <dbReference type="ARBA" id="ARBA00022989"/>
    </source>
</evidence>
<dbReference type="EMBL" id="BCLP01044564">
    <property type="protein sequence ID" value="GAU10458.1"/>
    <property type="molecule type" value="Genomic_DNA"/>
</dbReference>
<reference evidence="13" key="1">
    <citation type="journal article" date="2017" name="Front. Plant Sci.">
        <title>Climate Clever Clovers: New Paradigm to Reduce the Environmental Footprint of Ruminants by Breeding Low Methanogenic Forages Utilizing Haplotype Variation.</title>
        <authorList>
            <person name="Kaur P."/>
            <person name="Appels R."/>
            <person name="Bayer P.E."/>
            <person name="Keeble-Gagnere G."/>
            <person name="Wang J."/>
            <person name="Hirakawa H."/>
            <person name="Shirasawa K."/>
            <person name="Vercoe P."/>
            <person name="Stefanova K."/>
            <person name="Durmic Z."/>
            <person name="Nichols P."/>
            <person name="Revell C."/>
            <person name="Isobe S.N."/>
            <person name="Edwards D."/>
            <person name="Erskine W."/>
        </authorList>
    </citation>
    <scope>NUCLEOTIDE SEQUENCE [LARGE SCALE GENOMIC DNA]</scope>
    <source>
        <strain evidence="13">cv. Daliak</strain>
    </source>
</reference>
<dbReference type="AlphaFoldDB" id="A0A1B5Z8M0"/>
<gene>
    <name evidence="12" type="ORF">TSUD_420680</name>
</gene>
<evidence type="ECO:0000256" key="9">
    <source>
        <dbReference type="ARBA" id="ARBA00023170"/>
    </source>
</evidence>
<dbReference type="OrthoDB" id="1060944at2759"/>
<evidence type="ECO:0008006" key="14">
    <source>
        <dbReference type="Google" id="ProtNLM"/>
    </source>
</evidence>
<keyword evidence="6" id="KW-0677">Repeat</keyword>
<dbReference type="PANTHER" id="PTHR48063">
    <property type="entry name" value="LRR RECEPTOR-LIKE KINASE"/>
    <property type="match status" value="1"/>
</dbReference>
<sequence>MLKGSIPQCIGNLTSMIYRKKTQVSITPGEPSYFEWYEQDVSQIIKGREDHYTRNLKLVSNVDLSNNNLSGPFPKGITRLTALRGLNLSHNHLSGEIPTTIGDMKLLESLDFSHDQFSGSIPSTMSSLTFLSYLNLSYNNLSGPIPQGNQFLTLNIDLSIYARNKFLCGAPLTNHCDAGNRDKRGDDDDDGKHDRAEKWWFYFVVALGFVTGFWVFIGVLLLKKGWRHVYFKCIDEGMHKINVTLGRELARLKKRFKGNPVD</sequence>
<evidence type="ECO:0000313" key="13">
    <source>
        <dbReference type="Proteomes" id="UP000242715"/>
    </source>
</evidence>
<evidence type="ECO:0000256" key="1">
    <source>
        <dbReference type="ARBA" id="ARBA00004479"/>
    </source>
</evidence>
<evidence type="ECO:0000256" key="10">
    <source>
        <dbReference type="ARBA" id="ARBA00023180"/>
    </source>
</evidence>
<evidence type="ECO:0000256" key="4">
    <source>
        <dbReference type="ARBA" id="ARBA00022692"/>
    </source>
</evidence>
<dbReference type="InterPro" id="IPR001611">
    <property type="entry name" value="Leu-rich_rpt"/>
</dbReference>
<evidence type="ECO:0000256" key="11">
    <source>
        <dbReference type="SAM" id="Phobius"/>
    </source>
</evidence>
<dbReference type="InterPro" id="IPR032675">
    <property type="entry name" value="LRR_dom_sf"/>
</dbReference>
<evidence type="ECO:0000256" key="5">
    <source>
        <dbReference type="ARBA" id="ARBA00022729"/>
    </source>
</evidence>
<evidence type="ECO:0000313" key="12">
    <source>
        <dbReference type="EMBL" id="GAU10458.1"/>
    </source>
</evidence>
<name>A0A1B5Z8M0_TRISU</name>
<dbReference type="FunFam" id="3.80.10.10:FF:000111">
    <property type="entry name" value="LRR receptor-like serine/threonine-protein kinase ERECTA"/>
    <property type="match status" value="1"/>
</dbReference>
<protein>
    <recommendedName>
        <fullName evidence="14">Leucine-rich repeat-containing N-terminal plant-type domain-containing protein</fullName>
    </recommendedName>
</protein>
<dbReference type="Proteomes" id="UP000242715">
    <property type="component" value="Unassembled WGS sequence"/>
</dbReference>
<evidence type="ECO:0000256" key="2">
    <source>
        <dbReference type="ARBA" id="ARBA00009592"/>
    </source>
</evidence>
<dbReference type="SUPFAM" id="SSF52058">
    <property type="entry name" value="L domain-like"/>
    <property type="match status" value="1"/>
</dbReference>
<comment type="similarity">
    <text evidence="2">Belongs to the RLP family.</text>
</comment>
<feature type="transmembrane region" description="Helical" evidence="11">
    <location>
        <begin position="199"/>
        <end position="222"/>
    </location>
</feature>
<dbReference type="InterPro" id="IPR046956">
    <property type="entry name" value="RLP23-like"/>
</dbReference>
<evidence type="ECO:0000256" key="3">
    <source>
        <dbReference type="ARBA" id="ARBA00022614"/>
    </source>
</evidence>
<accession>A0A1B5Z8M0</accession>
<evidence type="ECO:0000256" key="8">
    <source>
        <dbReference type="ARBA" id="ARBA00023136"/>
    </source>
</evidence>
<organism evidence="12 13">
    <name type="scientific">Trifolium subterraneum</name>
    <name type="common">Subterranean clover</name>
    <dbReference type="NCBI Taxonomy" id="3900"/>
    <lineage>
        <taxon>Eukaryota</taxon>
        <taxon>Viridiplantae</taxon>
        <taxon>Streptophyta</taxon>
        <taxon>Embryophyta</taxon>
        <taxon>Tracheophyta</taxon>
        <taxon>Spermatophyta</taxon>
        <taxon>Magnoliopsida</taxon>
        <taxon>eudicotyledons</taxon>
        <taxon>Gunneridae</taxon>
        <taxon>Pentapetalae</taxon>
        <taxon>rosids</taxon>
        <taxon>fabids</taxon>
        <taxon>Fabales</taxon>
        <taxon>Fabaceae</taxon>
        <taxon>Papilionoideae</taxon>
        <taxon>50 kb inversion clade</taxon>
        <taxon>NPAAA clade</taxon>
        <taxon>Hologalegina</taxon>
        <taxon>IRL clade</taxon>
        <taxon>Trifolieae</taxon>
        <taxon>Trifolium</taxon>
    </lineage>
</organism>
<dbReference type="Pfam" id="PF00560">
    <property type="entry name" value="LRR_1"/>
    <property type="match status" value="4"/>
</dbReference>
<dbReference type="PANTHER" id="PTHR48063:SF112">
    <property type="entry name" value="RECEPTOR LIKE PROTEIN 30-LIKE"/>
    <property type="match status" value="1"/>
</dbReference>
<dbReference type="GO" id="GO:0016020">
    <property type="term" value="C:membrane"/>
    <property type="evidence" value="ECO:0007669"/>
    <property type="project" value="UniProtKB-SubCell"/>
</dbReference>
<keyword evidence="7 11" id="KW-1133">Transmembrane helix</keyword>
<comment type="subcellular location">
    <subcellularLocation>
        <location evidence="1">Membrane</location>
        <topology evidence="1">Single-pass type I membrane protein</topology>
    </subcellularLocation>
</comment>
<keyword evidence="3" id="KW-0433">Leucine-rich repeat</keyword>
<dbReference type="Gene3D" id="3.80.10.10">
    <property type="entry name" value="Ribonuclease Inhibitor"/>
    <property type="match status" value="1"/>
</dbReference>
<keyword evidence="9" id="KW-0675">Receptor</keyword>
<proteinExistence type="inferred from homology"/>
<keyword evidence="8 11" id="KW-0472">Membrane</keyword>
<keyword evidence="5" id="KW-0732">Signal</keyword>
<evidence type="ECO:0000256" key="6">
    <source>
        <dbReference type="ARBA" id="ARBA00022737"/>
    </source>
</evidence>
<keyword evidence="10" id="KW-0325">Glycoprotein</keyword>
<keyword evidence="13" id="KW-1185">Reference proteome</keyword>